<keyword evidence="3" id="KW-1185">Reference proteome</keyword>
<proteinExistence type="predicted"/>
<dbReference type="SMART" id="SM00256">
    <property type="entry name" value="FBOX"/>
    <property type="match status" value="1"/>
</dbReference>
<dbReference type="Gene3D" id="1.20.1280.50">
    <property type="match status" value="1"/>
</dbReference>
<dbReference type="PROSITE" id="PS50181">
    <property type="entry name" value="FBOX"/>
    <property type="match status" value="1"/>
</dbReference>
<protein>
    <recommendedName>
        <fullName evidence="1">F-box domain-containing protein</fullName>
    </recommendedName>
</protein>
<dbReference type="Proteomes" id="UP000772434">
    <property type="component" value="Unassembled WGS sequence"/>
</dbReference>
<comment type="caution">
    <text evidence="2">The sequence shown here is derived from an EMBL/GenBank/DDBJ whole genome shotgun (WGS) entry which is preliminary data.</text>
</comment>
<name>A0A9P5P5G8_9AGAR</name>
<evidence type="ECO:0000259" key="1">
    <source>
        <dbReference type="PROSITE" id="PS50181"/>
    </source>
</evidence>
<feature type="domain" description="F-box" evidence="1">
    <location>
        <begin position="2"/>
        <end position="48"/>
    </location>
</feature>
<reference evidence="2" key="1">
    <citation type="submission" date="2020-11" db="EMBL/GenBank/DDBJ databases">
        <authorList>
            <consortium name="DOE Joint Genome Institute"/>
            <person name="Ahrendt S."/>
            <person name="Riley R."/>
            <person name="Andreopoulos W."/>
            <person name="Labutti K."/>
            <person name="Pangilinan J."/>
            <person name="Ruiz-Duenas F.J."/>
            <person name="Barrasa J.M."/>
            <person name="Sanchez-Garcia M."/>
            <person name="Camarero S."/>
            <person name="Miyauchi S."/>
            <person name="Serrano A."/>
            <person name="Linde D."/>
            <person name="Babiker R."/>
            <person name="Drula E."/>
            <person name="Ayuso-Fernandez I."/>
            <person name="Pacheco R."/>
            <person name="Padilla G."/>
            <person name="Ferreira P."/>
            <person name="Barriuso J."/>
            <person name="Kellner H."/>
            <person name="Castanera R."/>
            <person name="Alfaro M."/>
            <person name="Ramirez L."/>
            <person name="Pisabarro A.G."/>
            <person name="Kuo A."/>
            <person name="Tritt A."/>
            <person name="Lipzen A."/>
            <person name="He G."/>
            <person name="Yan M."/>
            <person name="Ng V."/>
            <person name="Cullen D."/>
            <person name="Martin F."/>
            <person name="Rosso M.-N."/>
            <person name="Henrissat B."/>
            <person name="Hibbett D."/>
            <person name="Martinez A.T."/>
            <person name="Grigoriev I.V."/>
        </authorList>
    </citation>
    <scope>NUCLEOTIDE SEQUENCE</scope>
    <source>
        <strain evidence="2">AH 40177</strain>
    </source>
</reference>
<dbReference type="EMBL" id="JADNRY010000651">
    <property type="protein sequence ID" value="KAF9031570.1"/>
    <property type="molecule type" value="Genomic_DNA"/>
</dbReference>
<evidence type="ECO:0000313" key="2">
    <source>
        <dbReference type="EMBL" id="KAF9031570.1"/>
    </source>
</evidence>
<dbReference type="SUPFAM" id="SSF81383">
    <property type="entry name" value="F-box domain"/>
    <property type="match status" value="1"/>
</dbReference>
<evidence type="ECO:0000313" key="3">
    <source>
        <dbReference type="Proteomes" id="UP000772434"/>
    </source>
</evidence>
<dbReference type="Pfam" id="PF12937">
    <property type="entry name" value="F-box-like"/>
    <property type="match status" value="1"/>
</dbReference>
<sequence length="421" mass="47374">MSSSFLDLPNDILFNVAKSFQVPDLLAARKTCKHLQAITLSRNVWTTMYKMARSDNGRFVPQVISLVSQTIPGLEHLMWRAHRLDTLWEIGASPHCSPKEIWGVGTAPGYFRNVEIYQGRYLIIQTSPSITIYDLETKHEIFRQETEPNVIFYCRIQRHIVDENTEFYLPFRARSSSGKMMSVLKLNALGVVTVTCDCPALRQASNGYLVIGNEFAIINSVFIIHLPSQKVYPLSVYHPELVLSRGVTFISGEYLLVYSDQLNGELQFNLYRLPDPAVVQAGTPVHPTHRGTLYHSVQILNAFFLSNIALSGSSGSIWMFFIYSNFGQLELLHIVLQLDGHLSFRQTNTSSGLDRPMQSTFLTHSADGKIRVVSQVVVDCQEREWVLYGASVDSEGELSICTSAIDIPYHRCFDILALGAS</sequence>
<dbReference type="InterPro" id="IPR001810">
    <property type="entry name" value="F-box_dom"/>
</dbReference>
<dbReference type="InterPro" id="IPR036047">
    <property type="entry name" value="F-box-like_dom_sf"/>
</dbReference>
<gene>
    <name evidence="2" type="ORF">BDP27DRAFT_1375140</name>
</gene>
<dbReference type="OrthoDB" id="3211970at2759"/>
<organism evidence="2 3">
    <name type="scientific">Rhodocollybia butyracea</name>
    <dbReference type="NCBI Taxonomy" id="206335"/>
    <lineage>
        <taxon>Eukaryota</taxon>
        <taxon>Fungi</taxon>
        <taxon>Dikarya</taxon>
        <taxon>Basidiomycota</taxon>
        <taxon>Agaricomycotina</taxon>
        <taxon>Agaricomycetes</taxon>
        <taxon>Agaricomycetidae</taxon>
        <taxon>Agaricales</taxon>
        <taxon>Marasmiineae</taxon>
        <taxon>Omphalotaceae</taxon>
        <taxon>Rhodocollybia</taxon>
    </lineage>
</organism>
<accession>A0A9P5P5G8</accession>
<dbReference type="AlphaFoldDB" id="A0A9P5P5G8"/>